<name>A0AA40KLX5_9HYME</name>
<comment type="caution">
    <text evidence="1">The sequence shown here is derived from an EMBL/GenBank/DDBJ whole genome shotgun (WGS) entry which is preliminary data.</text>
</comment>
<evidence type="ECO:0000313" key="1">
    <source>
        <dbReference type="EMBL" id="KAK1125111.1"/>
    </source>
</evidence>
<sequence length="86" mass="9251">MSKTLTRVVFLLRAPRFFQNFLAGGPTSATGVAVPGGRPAATECVAAVLETAVPPDRDLCTNRLEDRCPLMATVMTSRRCRVTPSE</sequence>
<keyword evidence="2" id="KW-1185">Reference proteome</keyword>
<protein>
    <submittedName>
        <fullName evidence="1">Uncharacterized protein</fullName>
    </submittedName>
</protein>
<accession>A0AA40KLX5</accession>
<organism evidence="1 2">
    <name type="scientific">Melipona bicolor</name>
    <dbReference type="NCBI Taxonomy" id="60889"/>
    <lineage>
        <taxon>Eukaryota</taxon>
        <taxon>Metazoa</taxon>
        <taxon>Ecdysozoa</taxon>
        <taxon>Arthropoda</taxon>
        <taxon>Hexapoda</taxon>
        <taxon>Insecta</taxon>
        <taxon>Pterygota</taxon>
        <taxon>Neoptera</taxon>
        <taxon>Endopterygota</taxon>
        <taxon>Hymenoptera</taxon>
        <taxon>Apocrita</taxon>
        <taxon>Aculeata</taxon>
        <taxon>Apoidea</taxon>
        <taxon>Anthophila</taxon>
        <taxon>Apidae</taxon>
        <taxon>Melipona</taxon>
    </lineage>
</organism>
<gene>
    <name evidence="1" type="ORF">K0M31_006450</name>
</gene>
<dbReference type="AlphaFoldDB" id="A0AA40KLX5"/>
<reference evidence="1" key="1">
    <citation type="submission" date="2021-10" db="EMBL/GenBank/DDBJ databases">
        <title>Melipona bicolor Genome sequencing and assembly.</title>
        <authorList>
            <person name="Araujo N.S."/>
            <person name="Arias M.C."/>
        </authorList>
    </citation>
    <scope>NUCLEOTIDE SEQUENCE</scope>
    <source>
        <strain evidence="1">USP_2M_L1-L4_2017</strain>
        <tissue evidence="1">Whole body</tissue>
    </source>
</reference>
<dbReference type="Proteomes" id="UP001177670">
    <property type="component" value="Unassembled WGS sequence"/>
</dbReference>
<evidence type="ECO:0000313" key="2">
    <source>
        <dbReference type="Proteomes" id="UP001177670"/>
    </source>
</evidence>
<proteinExistence type="predicted"/>
<dbReference type="EMBL" id="JAHYIQ010000017">
    <property type="protein sequence ID" value="KAK1125111.1"/>
    <property type="molecule type" value="Genomic_DNA"/>
</dbReference>